<dbReference type="RefSeq" id="WP_131307403.1">
    <property type="nucleotide sequence ID" value="NZ_SJJR01000021.1"/>
</dbReference>
<proteinExistence type="predicted"/>
<evidence type="ECO:0000313" key="1">
    <source>
        <dbReference type="EMBL" id="TCB92675.1"/>
    </source>
</evidence>
<reference evidence="1 2" key="1">
    <citation type="submission" date="2019-02" db="EMBL/GenBank/DDBJ databases">
        <title>Jishengella sp. nov., isolated from a root of Zingiber montanum.</title>
        <authorList>
            <person name="Kuncharoen N."/>
            <person name="Kudo T."/>
            <person name="Masahiro Y."/>
            <person name="Ohkuma M."/>
            <person name="Tanasupawat S."/>
        </authorList>
    </citation>
    <scope>NUCLEOTIDE SEQUENCE [LARGE SCALE GENOMIC DNA]</scope>
    <source>
        <strain evidence="1 2">PLAI 1-1</strain>
    </source>
</reference>
<dbReference type="Gene3D" id="3.80.10.10">
    <property type="entry name" value="Ribonuclease Inhibitor"/>
    <property type="match status" value="1"/>
</dbReference>
<dbReference type="EMBL" id="SJJR01000021">
    <property type="protein sequence ID" value="TCB92675.1"/>
    <property type="molecule type" value="Genomic_DNA"/>
</dbReference>
<dbReference type="AlphaFoldDB" id="A0A4V2LVH1"/>
<gene>
    <name evidence="1" type="ORF">E0H26_23725</name>
</gene>
<comment type="caution">
    <text evidence="1">The sequence shown here is derived from an EMBL/GenBank/DDBJ whole genome shotgun (WGS) entry which is preliminary data.</text>
</comment>
<keyword evidence="2" id="KW-1185">Reference proteome</keyword>
<sequence length="297" mass="33388">MQFEQPLTADGYRALASIIQDNPQITLRAYGSDRELAELRFLEWFPGLRRFSFAHLYGVESLEPLARLAPELEFLNAGETKKALDLGPITQLTNLKELRVVSHRKGLTELLEANSGLRSLALWRLPLDRYLPAIPPSVDALALTLGSLTADQWPDAVGNLRYLAIRGVRGVNELKRLNEIEALEWLWLDDLTKLSELPDFAQFRALLRLDLTGLKSLREADALRSLSRAPRIEELLVADSRLPVEAFRPLVGHPTLNRVGAGLGSERRNDQVDELLGKPIPSSFRDFAARIRVTQML</sequence>
<evidence type="ECO:0008006" key="3">
    <source>
        <dbReference type="Google" id="ProtNLM"/>
    </source>
</evidence>
<dbReference type="InterPro" id="IPR032675">
    <property type="entry name" value="LRR_dom_sf"/>
</dbReference>
<name>A0A4V2LVH1_9ACTN</name>
<organism evidence="1 2">
    <name type="scientific">Micromonospora zingiberis</name>
    <dbReference type="NCBI Taxonomy" id="2053011"/>
    <lineage>
        <taxon>Bacteria</taxon>
        <taxon>Bacillati</taxon>
        <taxon>Actinomycetota</taxon>
        <taxon>Actinomycetes</taxon>
        <taxon>Micromonosporales</taxon>
        <taxon>Micromonosporaceae</taxon>
        <taxon>Micromonospora</taxon>
    </lineage>
</organism>
<protein>
    <recommendedName>
        <fullName evidence="3">Leucine-rich repeat domain-containing protein</fullName>
    </recommendedName>
</protein>
<accession>A0A4V2LVH1</accession>
<evidence type="ECO:0000313" key="2">
    <source>
        <dbReference type="Proteomes" id="UP000292274"/>
    </source>
</evidence>
<dbReference type="Proteomes" id="UP000292274">
    <property type="component" value="Unassembled WGS sequence"/>
</dbReference>
<dbReference type="OrthoDB" id="3362470at2"/>
<dbReference type="SUPFAM" id="SSF52058">
    <property type="entry name" value="L domain-like"/>
    <property type="match status" value="1"/>
</dbReference>